<keyword evidence="7" id="KW-1185">Reference proteome</keyword>
<evidence type="ECO:0000256" key="1">
    <source>
        <dbReference type="ARBA" id="ARBA00010062"/>
    </source>
</evidence>
<evidence type="ECO:0000256" key="3">
    <source>
        <dbReference type="ARBA" id="ARBA00022970"/>
    </source>
</evidence>
<dbReference type="AlphaFoldDB" id="A0A917I4T5"/>
<proteinExistence type="inferred from homology"/>
<feature type="signal peptide" evidence="4">
    <location>
        <begin position="1"/>
        <end position="23"/>
    </location>
</feature>
<keyword evidence="2 4" id="KW-0732">Signal</keyword>
<evidence type="ECO:0000313" key="6">
    <source>
        <dbReference type="EMBL" id="GGH12724.1"/>
    </source>
</evidence>
<dbReference type="InterPro" id="IPR028082">
    <property type="entry name" value="Peripla_BP_I"/>
</dbReference>
<gene>
    <name evidence="6" type="ORF">GCM10007036_10810</name>
</gene>
<name>A0A917I4T5_9HYPH</name>
<dbReference type="Proteomes" id="UP000603912">
    <property type="component" value="Unassembled WGS sequence"/>
</dbReference>
<evidence type="ECO:0000259" key="5">
    <source>
        <dbReference type="Pfam" id="PF13458"/>
    </source>
</evidence>
<comment type="similarity">
    <text evidence="1">Belongs to the leucine-binding protein family.</text>
</comment>
<dbReference type="GO" id="GO:0006865">
    <property type="term" value="P:amino acid transport"/>
    <property type="evidence" value="ECO:0007669"/>
    <property type="project" value="UniProtKB-KW"/>
</dbReference>
<dbReference type="InterPro" id="IPR051010">
    <property type="entry name" value="BCAA_transport"/>
</dbReference>
<dbReference type="PANTHER" id="PTHR30483">
    <property type="entry name" value="LEUCINE-SPECIFIC-BINDING PROTEIN"/>
    <property type="match status" value="1"/>
</dbReference>
<dbReference type="EMBL" id="BMES01000001">
    <property type="protein sequence ID" value="GGH12724.1"/>
    <property type="molecule type" value="Genomic_DNA"/>
</dbReference>
<dbReference type="PANTHER" id="PTHR30483:SF38">
    <property type="entry name" value="BLR7848 PROTEIN"/>
    <property type="match status" value="1"/>
</dbReference>
<evidence type="ECO:0000256" key="4">
    <source>
        <dbReference type="SAM" id="SignalP"/>
    </source>
</evidence>
<feature type="domain" description="Leucine-binding protein" evidence="5">
    <location>
        <begin position="26"/>
        <end position="361"/>
    </location>
</feature>
<reference evidence="6" key="1">
    <citation type="journal article" date="2014" name="Int. J. Syst. Evol. Microbiol.">
        <title>Complete genome sequence of Corynebacterium casei LMG S-19264T (=DSM 44701T), isolated from a smear-ripened cheese.</title>
        <authorList>
            <consortium name="US DOE Joint Genome Institute (JGI-PGF)"/>
            <person name="Walter F."/>
            <person name="Albersmeier A."/>
            <person name="Kalinowski J."/>
            <person name="Ruckert C."/>
        </authorList>
    </citation>
    <scope>NUCLEOTIDE SEQUENCE</scope>
    <source>
        <strain evidence="6">CGMCC 1.12214</strain>
    </source>
</reference>
<accession>A0A917I4T5</accession>
<evidence type="ECO:0000256" key="2">
    <source>
        <dbReference type="ARBA" id="ARBA00022729"/>
    </source>
</evidence>
<evidence type="ECO:0000313" key="7">
    <source>
        <dbReference type="Proteomes" id="UP000603912"/>
    </source>
</evidence>
<dbReference type="SUPFAM" id="SSF53822">
    <property type="entry name" value="Periplasmic binding protein-like I"/>
    <property type="match status" value="1"/>
</dbReference>
<sequence length="379" mass="40356">MRHRSGLLAAAAILALSATSALAQQTYKIGSSVGLTGYAAVNDRAWRDSLLLAAETLNAKGGVLGKKVEIVAEDNRSEPQEAVVGYRKMMSNDQVQIFDSGCVSAGNFAAAGSVVRAQIPMVLCSILPQRPEEQKWAFSVLPPPRFEIEARYQHLKDKTDIRKVGILHDPTPYAMLMKDLGSKIAKDMGMEVVAVESYKQDDADVSVQLGRMNAAGAGAVIKMGQGGSTVTTAKNIKALGLDKMLLLASLDDGATFKQAGEVLGDRFLFVAPGVQIPESIPAGPAKDAADAFLKVWQAKYGDRDPNAGARAWDSFMLIVAAVEKAKSTEGPAVRDALETLPSIQGSFAQFNFSPEQHVGITKNPFEIGVVRGGKLVALK</sequence>
<keyword evidence="3" id="KW-0029">Amino-acid transport</keyword>
<organism evidence="6 7">
    <name type="scientific">Alsobacter metallidurans</name>
    <dbReference type="NCBI Taxonomy" id="340221"/>
    <lineage>
        <taxon>Bacteria</taxon>
        <taxon>Pseudomonadati</taxon>
        <taxon>Pseudomonadota</taxon>
        <taxon>Alphaproteobacteria</taxon>
        <taxon>Hyphomicrobiales</taxon>
        <taxon>Alsobacteraceae</taxon>
        <taxon>Alsobacter</taxon>
    </lineage>
</organism>
<dbReference type="Gene3D" id="3.40.50.2300">
    <property type="match status" value="2"/>
</dbReference>
<dbReference type="Pfam" id="PF13458">
    <property type="entry name" value="Peripla_BP_6"/>
    <property type="match status" value="1"/>
</dbReference>
<dbReference type="InterPro" id="IPR028081">
    <property type="entry name" value="Leu-bd"/>
</dbReference>
<protein>
    <submittedName>
        <fullName evidence="6">ABC transporter substrate-binding protein</fullName>
    </submittedName>
</protein>
<dbReference type="RefSeq" id="WP_188516660.1">
    <property type="nucleotide sequence ID" value="NZ_BMES01000001.1"/>
</dbReference>
<reference evidence="6" key="2">
    <citation type="submission" date="2020-09" db="EMBL/GenBank/DDBJ databases">
        <authorList>
            <person name="Sun Q."/>
            <person name="Zhou Y."/>
        </authorList>
    </citation>
    <scope>NUCLEOTIDE SEQUENCE</scope>
    <source>
        <strain evidence="6">CGMCC 1.12214</strain>
    </source>
</reference>
<feature type="chain" id="PRO_5037136663" evidence="4">
    <location>
        <begin position="24"/>
        <end position="379"/>
    </location>
</feature>
<keyword evidence="3" id="KW-0813">Transport</keyword>
<comment type="caution">
    <text evidence="6">The sequence shown here is derived from an EMBL/GenBank/DDBJ whole genome shotgun (WGS) entry which is preliminary data.</text>
</comment>